<feature type="region of interest" description="Disordered" evidence="5">
    <location>
        <begin position="1"/>
        <end position="56"/>
    </location>
</feature>
<dbReference type="Proteomes" id="UP001391051">
    <property type="component" value="Unassembled WGS sequence"/>
</dbReference>
<evidence type="ECO:0000256" key="3">
    <source>
        <dbReference type="ARBA" id="ARBA00022989"/>
    </source>
</evidence>
<dbReference type="EMBL" id="JAQQWE010000001">
    <property type="protein sequence ID" value="KAK7968060.1"/>
    <property type="molecule type" value="Genomic_DNA"/>
</dbReference>
<dbReference type="SUPFAM" id="SSF144083">
    <property type="entry name" value="Magnesium transport protein CorA, transmembrane region"/>
    <property type="match status" value="1"/>
</dbReference>
<dbReference type="RefSeq" id="XP_066707452.1">
    <property type="nucleotide sequence ID" value="XM_066838559.1"/>
</dbReference>
<accession>A0ABR1QZE9</accession>
<evidence type="ECO:0000256" key="5">
    <source>
        <dbReference type="SAM" id="MobiDB-lite"/>
    </source>
</evidence>
<evidence type="ECO:0000256" key="1">
    <source>
        <dbReference type="ARBA" id="ARBA00004141"/>
    </source>
</evidence>
<gene>
    <name evidence="7" type="ORF">PG986_002337</name>
</gene>
<evidence type="ECO:0000313" key="8">
    <source>
        <dbReference type="Proteomes" id="UP001391051"/>
    </source>
</evidence>
<protein>
    <submittedName>
        <fullName evidence="7">Uncharacterized protein</fullName>
    </submittedName>
</protein>
<proteinExistence type="predicted"/>
<evidence type="ECO:0000256" key="6">
    <source>
        <dbReference type="SAM" id="Phobius"/>
    </source>
</evidence>
<keyword evidence="3 6" id="KW-1133">Transmembrane helix</keyword>
<keyword evidence="8" id="KW-1185">Reference proteome</keyword>
<comment type="caution">
    <text evidence="7">The sequence shown here is derived from an EMBL/GenBank/DDBJ whole genome shotgun (WGS) entry which is preliminary data.</text>
</comment>
<dbReference type="InterPro" id="IPR045863">
    <property type="entry name" value="CorA_TM1_TM2"/>
</dbReference>
<evidence type="ECO:0000313" key="7">
    <source>
        <dbReference type="EMBL" id="KAK7968060.1"/>
    </source>
</evidence>
<dbReference type="Gene3D" id="1.20.58.340">
    <property type="entry name" value="Magnesium transport protein CorA, transmembrane region"/>
    <property type="match status" value="1"/>
</dbReference>
<evidence type="ECO:0000256" key="2">
    <source>
        <dbReference type="ARBA" id="ARBA00022692"/>
    </source>
</evidence>
<dbReference type="GeneID" id="92071621"/>
<comment type="subcellular location">
    <subcellularLocation>
        <location evidence="1">Membrane</location>
        <topology evidence="1">Multi-pass membrane protein</topology>
    </subcellularLocation>
</comment>
<evidence type="ECO:0000256" key="4">
    <source>
        <dbReference type="ARBA" id="ARBA00023136"/>
    </source>
</evidence>
<name>A0ABR1QZE9_9PEZI</name>
<sequence length="509" mass="57776">MGSRTSIDANDQPARRKPQANGAVAHVGPAADDSQRTAVPRHRGEGLSERLRGGTSHFSKSSVADVFEVHEEKGGVLHERLGDDDISDWLRSDTQAPLRVLFIDALPEQPDVLPVTESVFREVVASFDISPRFIDNLGRQHMPGREIRRRRDGSSRHEMWYTAVLRRDGTSLNYSNANQVVELTRKYAYWQRLCVWADSCQRRGEEGQRNTSTTYMILRCSRDVKEALVSTFSGEPGLKLLEHPMTVHAFVMDKVILATWDFLSHMPSPLYNLECKASELRTPNDYAERSRAFLALSRQVYQVSTDYDILQASAEHLKSQSGWFHDRHLEQITPGTNNVEENHDTHAVLDDIFSQLLREVSLLRTYSNLYLERSKIGIDECYATTNQRDSELNIDIATASVQDNRSLRIIQVLSTVFLPGSFVSGLFGMGFFTTSDDGGVFVVNRRWWIYLAVSIPLTSVVFAVMVYYQWRDGSRAEQEWSRRISVAAAAGEADLEADPRRSVLGKRWR</sequence>
<feature type="compositionally biased region" description="Basic and acidic residues" evidence="5">
    <location>
        <begin position="42"/>
        <end position="52"/>
    </location>
</feature>
<reference evidence="7 8" key="1">
    <citation type="submission" date="2023-01" db="EMBL/GenBank/DDBJ databases">
        <title>Analysis of 21 Apiospora genomes using comparative genomics revels a genus with tremendous synthesis potential of carbohydrate active enzymes and secondary metabolites.</title>
        <authorList>
            <person name="Sorensen T."/>
        </authorList>
    </citation>
    <scope>NUCLEOTIDE SEQUENCE [LARGE SCALE GENOMIC DNA]</scope>
    <source>
        <strain evidence="7 8">CBS 24483</strain>
    </source>
</reference>
<feature type="transmembrane region" description="Helical" evidence="6">
    <location>
        <begin position="447"/>
        <end position="468"/>
    </location>
</feature>
<keyword evidence="2 6" id="KW-0812">Transmembrane</keyword>
<keyword evidence="4 6" id="KW-0472">Membrane</keyword>
<organism evidence="7 8">
    <name type="scientific">Apiospora aurea</name>
    <dbReference type="NCBI Taxonomy" id="335848"/>
    <lineage>
        <taxon>Eukaryota</taxon>
        <taxon>Fungi</taxon>
        <taxon>Dikarya</taxon>
        <taxon>Ascomycota</taxon>
        <taxon>Pezizomycotina</taxon>
        <taxon>Sordariomycetes</taxon>
        <taxon>Xylariomycetidae</taxon>
        <taxon>Amphisphaeriales</taxon>
        <taxon>Apiosporaceae</taxon>
        <taxon>Apiospora</taxon>
    </lineage>
</organism>
<feature type="transmembrane region" description="Helical" evidence="6">
    <location>
        <begin position="412"/>
        <end position="432"/>
    </location>
</feature>